<comment type="caution">
    <text evidence="6">The sequence shown here is derived from an EMBL/GenBank/DDBJ whole genome shotgun (WGS) entry which is preliminary data.</text>
</comment>
<keyword evidence="3" id="KW-0238">DNA-binding</keyword>
<reference evidence="6 7" key="1">
    <citation type="submission" date="2024-01" db="EMBL/GenBank/DDBJ databases">
        <title>Mesobacterium rodlantinim sp. nov., isolated from shallow sea hydrothermal systems off Kueishantao Island.</title>
        <authorList>
            <person name="Su Z."/>
            <person name="Tang K."/>
        </authorList>
    </citation>
    <scope>NUCLEOTIDE SEQUENCE [LARGE SCALE GENOMIC DNA]</scope>
    <source>
        <strain evidence="6 7">TK19101</strain>
    </source>
</reference>
<evidence type="ECO:0000313" key="6">
    <source>
        <dbReference type="EMBL" id="MEC3863139.1"/>
    </source>
</evidence>
<keyword evidence="4" id="KW-0804">Transcription</keyword>
<name>A0ABU6HMJ4_9RHOB</name>
<evidence type="ECO:0000256" key="2">
    <source>
        <dbReference type="ARBA" id="ARBA00023015"/>
    </source>
</evidence>
<gene>
    <name evidence="6" type="ORF">VK792_17740</name>
</gene>
<dbReference type="PROSITE" id="PS50931">
    <property type="entry name" value="HTH_LYSR"/>
    <property type="match status" value="1"/>
</dbReference>
<dbReference type="PANTHER" id="PTHR30419">
    <property type="entry name" value="HTH-TYPE TRANSCRIPTIONAL REGULATOR YBHD"/>
    <property type="match status" value="1"/>
</dbReference>
<dbReference type="Gene3D" id="3.40.190.290">
    <property type="match status" value="1"/>
</dbReference>
<evidence type="ECO:0000256" key="1">
    <source>
        <dbReference type="ARBA" id="ARBA00009437"/>
    </source>
</evidence>
<proteinExistence type="inferred from homology"/>
<dbReference type="InterPro" id="IPR036390">
    <property type="entry name" value="WH_DNA-bd_sf"/>
</dbReference>
<dbReference type="Proteomes" id="UP001348149">
    <property type="component" value="Unassembled WGS sequence"/>
</dbReference>
<evidence type="ECO:0000259" key="5">
    <source>
        <dbReference type="PROSITE" id="PS50931"/>
    </source>
</evidence>
<accession>A0ABU6HMJ4</accession>
<dbReference type="InterPro" id="IPR036388">
    <property type="entry name" value="WH-like_DNA-bd_sf"/>
</dbReference>
<dbReference type="PANTHER" id="PTHR30419:SF8">
    <property type="entry name" value="NITROGEN ASSIMILATION TRANSCRIPTIONAL ACTIVATOR-RELATED"/>
    <property type="match status" value="1"/>
</dbReference>
<dbReference type="Gene3D" id="1.10.10.10">
    <property type="entry name" value="Winged helix-like DNA-binding domain superfamily/Winged helix DNA-binding domain"/>
    <property type="match status" value="1"/>
</dbReference>
<dbReference type="InterPro" id="IPR005119">
    <property type="entry name" value="LysR_subst-bd"/>
</dbReference>
<dbReference type="PRINTS" id="PR00039">
    <property type="entry name" value="HTHLYSR"/>
</dbReference>
<organism evidence="6 7">
    <name type="scientific">Mesobacterium hydrothermale</name>
    <dbReference type="NCBI Taxonomy" id="3111907"/>
    <lineage>
        <taxon>Bacteria</taxon>
        <taxon>Pseudomonadati</taxon>
        <taxon>Pseudomonadota</taxon>
        <taxon>Alphaproteobacteria</taxon>
        <taxon>Rhodobacterales</taxon>
        <taxon>Roseobacteraceae</taxon>
        <taxon>Mesobacterium</taxon>
    </lineage>
</organism>
<sequence length="305" mass="33897">MPSRHIRMRHLRCFQAVARQGSVTRAAEALGTVQPSVSRSLRELEEDMGTQLFTRTSNGLVLNDAGRMFMAYVSGGLSQIERGIEAMQGRMAGDRIVAYVLPNVVRMIMPGAVRRFKDLYPEIDISFLAATSGGLQQLLSRGEVDFGFGRLLAAEHMEGMNFEHLFSEPLVFFVRNDHPLARRSAIDIYELDRFPVLLPNQGTIIRSEIDRFTIGQGLSRFTNVIETISFEFARRYVMETDSIVCYPLGAMKQEVAQGFVTPLEFGQGAMMGAVGVTTSAGRTLSAPAQLLVQMIREEVHAQNLS</sequence>
<keyword evidence="7" id="KW-1185">Reference proteome</keyword>
<dbReference type="Pfam" id="PF03466">
    <property type="entry name" value="LysR_substrate"/>
    <property type="match status" value="1"/>
</dbReference>
<feature type="domain" description="HTH lysR-type" evidence="5">
    <location>
        <begin position="6"/>
        <end position="63"/>
    </location>
</feature>
<keyword evidence="2" id="KW-0805">Transcription regulation</keyword>
<dbReference type="Pfam" id="PF00126">
    <property type="entry name" value="HTH_1"/>
    <property type="match status" value="1"/>
</dbReference>
<comment type="similarity">
    <text evidence="1">Belongs to the LysR transcriptional regulatory family.</text>
</comment>
<dbReference type="SUPFAM" id="SSF53850">
    <property type="entry name" value="Periplasmic binding protein-like II"/>
    <property type="match status" value="1"/>
</dbReference>
<dbReference type="InterPro" id="IPR000847">
    <property type="entry name" value="LysR_HTH_N"/>
</dbReference>
<protein>
    <submittedName>
        <fullName evidence="6">LysR substrate-binding domain-containing protein</fullName>
    </submittedName>
</protein>
<dbReference type="InterPro" id="IPR050950">
    <property type="entry name" value="HTH-type_LysR_regulators"/>
</dbReference>
<evidence type="ECO:0000313" key="7">
    <source>
        <dbReference type="Proteomes" id="UP001348149"/>
    </source>
</evidence>
<dbReference type="RefSeq" id="WP_326299207.1">
    <property type="nucleotide sequence ID" value="NZ_JAYLLH010000038.1"/>
</dbReference>
<dbReference type="EMBL" id="JAYLLH010000038">
    <property type="protein sequence ID" value="MEC3863139.1"/>
    <property type="molecule type" value="Genomic_DNA"/>
</dbReference>
<dbReference type="SUPFAM" id="SSF46785">
    <property type="entry name" value="Winged helix' DNA-binding domain"/>
    <property type="match status" value="1"/>
</dbReference>
<evidence type="ECO:0000256" key="4">
    <source>
        <dbReference type="ARBA" id="ARBA00023163"/>
    </source>
</evidence>
<evidence type="ECO:0000256" key="3">
    <source>
        <dbReference type="ARBA" id="ARBA00023125"/>
    </source>
</evidence>